<dbReference type="SFLD" id="SFLDG01129">
    <property type="entry name" value="C1.5:_HAD__Beta-PGM__Phosphata"/>
    <property type="match status" value="1"/>
</dbReference>
<dbReference type="GO" id="GO:0009231">
    <property type="term" value="P:riboflavin biosynthetic process"/>
    <property type="evidence" value="ECO:0007669"/>
    <property type="project" value="TreeGrafter"/>
</dbReference>
<reference evidence="4 5" key="1">
    <citation type="submission" date="2014-02" db="EMBL/GenBank/DDBJ databases">
        <title>Vibrio fortis Dalian14 Genome Sequencing.</title>
        <authorList>
            <person name="Wang Y."/>
            <person name="Song L."/>
            <person name="Liu G."/>
            <person name="Ding J."/>
        </authorList>
    </citation>
    <scope>NUCLEOTIDE SEQUENCE [LARGE SCALE GENOMIC DNA]</scope>
    <source>
        <strain evidence="4 5">Dalian14</strain>
    </source>
</reference>
<dbReference type="Proteomes" id="UP000027219">
    <property type="component" value="Unassembled WGS sequence"/>
</dbReference>
<keyword evidence="2" id="KW-0378">Hydrolase</keyword>
<evidence type="ECO:0000256" key="1">
    <source>
        <dbReference type="ARBA" id="ARBA00001946"/>
    </source>
</evidence>
<dbReference type="Gene3D" id="3.40.50.1000">
    <property type="entry name" value="HAD superfamily/HAD-like"/>
    <property type="match status" value="1"/>
</dbReference>
<organism evidence="4 5">
    <name type="scientific">Vibrio fortis</name>
    <dbReference type="NCBI Taxonomy" id="212667"/>
    <lineage>
        <taxon>Bacteria</taxon>
        <taxon>Pseudomonadati</taxon>
        <taxon>Pseudomonadota</taxon>
        <taxon>Gammaproteobacteria</taxon>
        <taxon>Vibrionales</taxon>
        <taxon>Vibrionaceae</taxon>
        <taxon>Vibrio</taxon>
    </lineage>
</organism>
<dbReference type="PRINTS" id="PR00413">
    <property type="entry name" value="HADHALOGNASE"/>
</dbReference>
<evidence type="ECO:0000256" key="2">
    <source>
        <dbReference type="ARBA" id="ARBA00022801"/>
    </source>
</evidence>
<dbReference type="RefSeq" id="WP_032553351.1">
    <property type="nucleotide sequence ID" value="NZ_JBEEAX010000002.1"/>
</dbReference>
<accession>A0A066UGJ6</accession>
<dbReference type="InterPro" id="IPR006439">
    <property type="entry name" value="HAD-SF_hydro_IA"/>
</dbReference>
<comment type="caution">
    <text evidence="4">The sequence shown here is derived from an EMBL/GenBank/DDBJ whole genome shotgun (WGS) entry which is preliminary data.</text>
</comment>
<dbReference type="InterPro" id="IPR036412">
    <property type="entry name" value="HAD-like_sf"/>
</dbReference>
<dbReference type="NCBIfam" id="TIGR01549">
    <property type="entry name" value="HAD-SF-IA-v1"/>
    <property type="match status" value="1"/>
</dbReference>
<comment type="cofactor">
    <cofactor evidence="1">
        <name>Mg(2+)</name>
        <dbReference type="ChEBI" id="CHEBI:18420"/>
    </cofactor>
</comment>
<evidence type="ECO:0000313" key="4">
    <source>
        <dbReference type="EMBL" id="KDN26556.1"/>
    </source>
</evidence>
<dbReference type="SUPFAM" id="SSF56784">
    <property type="entry name" value="HAD-like"/>
    <property type="match status" value="1"/>
</dbReference>
<dbReference type="GO" id="GO:0016787">
    <property type="term" value="F:hydrolase activity"/>
    <property type="evidence" value="ECO:0007669"/>
    <property type="project" value="UniProtKB-KW"/>
</dbReference>
<keyword evidence="5" id="KW-1185">Reference proteome</keyword>
<dbReference type="EMBL" id="JFFR01000032">
    <property type="protein sequence ID" value="KDN26556.1"/>
    <property type="molecule type" value="Genomic_DNA"/>
</dbReference>
<dbReference type="STRING" id="212667.VFDL14_08245"/>
<protein>
    <submittedName>
        <fullName evidence="4">2-haloalkanoic acid dehalogenase</fullName>
    </submittedName>
</protein>
<dbReference type="InterPro" id="IPR023214">
    <property type="entry name" value="HAD_sf"/>
</dbReference>
<dbReference type="OrthoDB" id="367448at2"/>
<evidence type="ECO:0000256" key="3">
    <source>
        <dbReference type="ARBA" id="ARBA00022842"/>
    </source>
</evidence>
<dbReference type="AlphaFoldDB" id="A0A066UGJ6"/>
<dbReference type="InterPro" id="IPR051400">
    <property type="entry name" value="HAD-like_hydrolase"/>
</dbReference>
<dbReference type="PANTHER" id="PTHR46470:SF4">
    <property type="entry name" value="5-AMINO-6-(5-PHOSPHO-D-RIBITYLAMINO)URACIL PHOSPHATASE YIGB"/>
    <property type="match status" value="1"/>
</dbReference>
<sequence length="238" mass="27009">MQLYRGLNPIKAMTFDLDDTLYDNWPVIMKVEKEMAKWLFSEHPVSSTLSLDEWHQVKVQVAQANPELKHDVTLWRETQIKHGLMQLGYTEAQATAAAKSGIEHALWLRNQVDVPQETHRVMQALSEKLPLVAITNGNVDPHKIGLGDYFQLILKAGPDGRAKPYPDMFTQAQEHLGIKAEHILHVGDHLISDVYGAKVSGFQACWFNDKNVNIQQASKARVLPDIEISQLRDLMRLI</sequence>
<dbReference type="NCBIfam" id="NF008018">
    <property type="entry name" value="PRK10748.1"/>
    <property type="match status" value="1"/>
</dbReference>
<dbReference type="PANTHER" id="PTHR46470">
    <property type="entry name" value="N-ACYLNEURAMINATE-9-PHOSPHATASE"/>
    <property type="match status" value="1"/>
</dbReference>
<gene>
    <name evidence="4" type="ORF">VFDL14_08245</name>
</gene>
<dbReference type="Pfam" id="PF00702">
    <property type="entry name" value="Hydrolase"/>
    <property type="match status" value="1"/>
</dbReference>
<name>A0A066UGJ6_9VIBR</name>
<dbReference type="SFLD" id="SFLDS00003">
    <property type="entry name" value="Haloacid_Dehalogenase"/>
    <property type="match status" value="1"/>
</dbReference>
<dbReference type="Gene3D" id="1.20.120.1600">
    <property type="match status" value="1"/>
</dbReference>
<evidence type="ECO:0000313" key="5">
    <source>
        <dbReference type="Proteomes" id="UP000027219"/>
    </source>
</evidence>
<keyword evidence="3" id="KW-0460">Magnesium</keyword>
<proteinExistence type="predicted"/>